<reference evidence="2" key="1">
    <citation type="submission" date="2023-08" db="EMBL/GenBank/DDBJ databases">
        <title>Black Yeasts Isolated from many extreme environments.</title>
        <authorList>
            <person name="Coleine C."/>
            <person name="Stajich J.E."/>
            <person name="Selbmann L."/>
        </authorList>
    </citation>
    <scope>NUCLEOTIDE SEQUENCE</scope>
    <source>
        <strain evidence="2">CCFEE 5401</strain>
    </source>
</reference>
<feature type="transmembrane region" description="Helical" evidence="1">
    <location>
        <begin position="108"/>
        <end position="126"/>
    </location>
</feature>
<keyword evidence="1" id="KW-0812">Transmembrane</keyword>
<keyword evidence="1" id="KW-1133">Transmembrane helix</keyword>
<dbReference type="EMBL" id="JAVRRL010000109">
    <property type="protein sequence ID" value="KAK5107720.1"/>
    <property type="molecule type" value="Genomic_DNA"/>
</dbReference>
<feature type="transmembrane region" description="Helical" evidence="1">
    <location>
        <begin position="254"/>
        <end position="279"/>
    </location>
</feature>
<organism evidence="2 3">
    <name type="scientific">Meristemomyces frigidus</name>
    <dbReference type="NCBI Taxonomy" id="1508187"/>
    <lineage>
        <taxon>Eukaryota</taxon>
        <taxon>Fungi</taxon>
        <taxon>Dikarya</taxon>
        <taxon>Ascomycota</taxon>
        <taxon>Pezizomycotina</taxon>
        <taxon>Dothideomycetes</taxon>
        <taxon>Dothideomycetidae</taxon>
        <taxon>Mycosphaerellales</taxon>
        <taxon>Teratosphaeriaceae</taxon>
        <taxon>Meristemomyces</taxon>
    </lineage>
</organism>
<comment type="caution">
    <text evidence="2">The sequence shown here is derived from an EMBL/GenBank/DDBJ whole genome shotgun (WGS) entry which is preliminary data.</text>
</comment>
<dbReference type="Proteomes" id="UP001310890">
    <property type="component" value="Unassembled WGS sequence"/>
</dbReference>
<accession>A0AAN7THG4</accession>
<dbReference type="AlphaFoldDB" id="A0AAN7THG4"/>
<gene>
    <name evidence="2" type="ORF">LTR62_000742</name>
</gene>
<keyword evidence="1" id="KW-0472">Membrane</keyword>
<proteinExistence type="predicted"/>
<name>A0AAN7THG4_9PEZI</name>
<evidence type="ECO:0000313" key="2">
    <source>
        <dbReference type="EMBL" id="KAK5107720.1"/>
    </source>
</evidence>
<sequence length="281" mass="30841">MHWEHQFYESFGKYVPGYSIASGLVNKAAKDEDTAKRRLKNGLWPSNVLKEAASNKTDEVVNAATNAATKKAEEMVNPVKKQAADQYAEVVQNAKTRAKVVAKEKGPYVAGVLGVIGVAWAGYAYWRRQAARKMKALDEDRFVGKIVEGLGSRLKADRAQLAGLMSDGVHEGLVRRRVQPAEYYADAPCATGAEVNEQAGSERLNDLASSTTHVGLIRRRVTMDHPTSLIYASDIRRDTVGVEVLRIGDEDKTYLIFVDCGAALVILSMILLVCILFGVQR</sequence>
<evidence type="ECO:0000313" key="3">
    <source>
        <dbReference type="Proteomes" id="UP001310890"/>
    </source>
</evidence>
<evidence type="ECO:0000256" key="1">
    <source>
        <dbReference type="SAM" id="Phobius"/>
    </source>
</evidence>
<protein>
    <submittedName>
        <fullName evidence="2">Uncharacterized protein</fullName>
    </submittedName>
</protein>